<dbReference type="EMBL" id="NOXT01000120">
    <property type="protein sequence ID" value="OYQ26095.1"/>
    <property type="molecule type" value="Genomic_DNA"/>
</dbReference>
<dbReference type="PANTHER" id="PTHR30269:SF37">
    <property type="entry name" value="MEMBRANE TRANSPORTER PROTEIN"/>
    <property type="match status" value="1"/>
</dbReference>
<keyword evidence="3" id="KW-0813">Transport</keyword>
<keyword evidence="6 8" id="KW-1133">Transmembrane helix</keyword>
<evidence type="ECO:0000313" key="9">
    <source>
        <dbReference type="EMBL" id="OYQ26095.1"/>
    </source>
</evidence>
<reference evidence="9 10" key="1">
    <citation type="submission" date="2017-07" db="EMBL/GenBank/DDBJ databases">
        <title>Sandarakinorhabdus cyanobacteriorum sp. nov., a novel bacterium isolated from cyanobacterial aggregates in a eutrophic lake.</title>
        <authorList>
            <person name="Cai H."/>
        </authorList>
    </citation>
    <scope>NUCLEOTIDE SEQUENCE [LARGE SCALE GENOMIC DNA]</scope>
    <source>
        <strain evidence="9 10">TH057</strain>
    </source>
</reference>
<organism evidence="9 10">
    <name type="scientific">Sandarakinorhabdus cyanobacteriorum</name>
    <dbReference type="NCBI Taxonomy" id="1981098"/>
    <lineage>
        <taxon>Bacteria</taxon>
        <taxon>Pseudomonadati</taxon>
        <taxon>Pseudomonadota</taxon>
        <taxon>Alphaproteobacteria</taxon>
        <taxon>Sphingomonadales</taxon>
        <taxon>Sphingosinicellaceae</taxon>
        <taxon>Sandarakinorhabdus</taxon>
    </lineage>
</organism>
<evidence type="ECO:0000256" key="3">
    <source>
        <dbReference type="ARBA" id="ARBA00022448"/>
    </source>
</evidence>
<feature type="transmembrane region" description="Helical" evidence="8">
    <location>
        <begin position="197"/>
        <end position="220"/>
    </location>
</feature>
<dbReference type="Pfam" id="PF01925">
    <property type="entry name" value="TauE"/>
    <property type="match status" value="1"/>
</dbReference>
<evidence type="ECO:0000256" key="7">
    <source>
        <dbReference type="ARBA" id="ARBA00023136"/>
    </source>
</evidence>
<dbReference type="InterPro" id="IPR052017">
    <property type="entry name" value="TSUP"/>
</dbReference>
<feature type="transmembrane region" description="Helical" evidence="8">
    <location>
        <begin position="227"/>
        <end position="245"/>
    </location>
</feature>
<evidence type="ECO:0000256" key="6">
    <source>
        <dbReference type="ARBA" id="ARBA00022989"/>
    </source>
</evidence>
<keyword evidence="5 8" id="KW-0812">Transmembrane</keyword>
<dbReference type="InterPro" id="IPR002781">
    <property type="entry name" value="TM_pro_TauE-like"/>
</dbReference>
<proteinExistence type="inferred from homology"/>
<evidence type="ECO:0000256" key="2">
    <source>
        <dbReference type="ARBA" id="ARBA00009142"/>
    </source>
</evidence>
<comment type="subcellular location">
    <subcellularLocation>
        <location evidence="1 8">Cell membrane</location>
        <topology evidence="1 8">Multi-pass membrane protein</topology>
    </subcellularLocation>
</comment>
<evidence type="ECO:0000256" key="8">
    <source>
        <dbReference type="RuleBase" id="RU363041"/>
    </source>
</evidence>
<evidence type="ECO:0000313" key="10">
    <source>
        <dbReference type="Proteomes" id="UP000216991"/>
    </source>
</evidence>
<gene>
    <name evidence="9" type="ORF">CHU93_12730</name>
</gene>
<keyword evidence="10" id="KW-1185">Reference proteome</keyword>
<feature type="transmembrane region" description="Helical" evidence="8">
    <location>
        <begin position="74"/>
        <end position="93"/>
    </location>
</feature>
<name>A0A255YC08_9SPHN</name>
<feature type="transmembrane region" description="Helical" evidence="8">
    <location>
        <begin position="169"/>
        <end position="191"/>
    </location>
</feature>
<comment type="similarity">
    <text evidence="2 8">Belongs to the 4-toluene sulfonate uptake permease (TSUP) (TC 2.A.102) family.</text>
</comment>
<protein>
    <recommendedName>
        <fullName evidence="8">Probable membrane transporter protein</fullName>
    </recommendedName>
</protein>
<dbReference type="GO" id="GO:0005886">
    <property type="term" value="C:plasma membrane"/>
    <property type="evidence" value="ECO:0007669"/>
    <property type="project" value="UniProtKB-SubCell"/>
</dbReference>
<evidence type="ECO:0000256" key="4">
    <source>
        <dbReference type="ARBA" id="ARBA00022475"/>
    </source>
</evidence>
<evidence type="ECO:0000256" key="1">
    <source>
        <dbReference type="ARBA" id="ARBA00004651"/>
    </source>
</evidence>
<accession>A0A255YC08</accession>
<sequence>MLAAQSWAFWAAAIAGVTILGLAKGGFAGLGVLGVPIMALGMSPVLAAAILLPILLVQDVFSVKAFGAHRSNRVLALMIPGSCLGILAGWALARFVPVAAVEAAVGLIALGFGIQRIRAKHRGLAARVGPPWQGVVMGAAAGFTSQISHAGGPPFQMHVLPMKLPRDSFIGTSSVFFAVINWLKVPAYAALGTFTPANMALAAALLPAALASTWAGTLLVRRVDGPRFYAIMHVMMILVGGKLLWDGLSGL</sequence>
<dbReference type="OrthoDB" id="7028171at2"/>
<dbReference type="Proteomes" id="UP000216991">
    <property type="component" value="Unassembled WGS sequence"/>
</dbReference>
<feature type="transmembrane region" description="Helical" evidence="8">
    <location>
        <begin position="33"/>
        <end position="54"/>
    </location>
</feature>
<evidence type="ECO:0000256" key="5">
    <source>
        <dbReference type="ARBA" id="ARBA00022692"/>
    </source>
</evidence>
<comment type="caution">
    <text evidence="9">The sequence shown here is derived from an EMBL/GenBank/DDBJ whole genome shotgun (WGS) entry which is preliminary data.</text>
</comment>
<feature type="transmembrane region" description="Helical" evidence="8">
    <location>
        <begin position="99"/>
        <end position="117"/>
    </location>
</feature>
<dbReference type="AlphaFoldDB" id="A0A255YC08"/>
<feature type="transmembrane region" description="Helical" evidence="8">
    <location>
        <begin position="7"/>
        <end position="27"/>
    </location>
</feature>
<keyword evidence="7 8" id="KW-0472">Membrane</keyword>
<dbReference type="PANTHER" id="PTHR30269">
    <property type="entry name" value="TRANSMEMBRANE PROTEIN YFCA"/>
    <property type="match status" value="1"/>
</dbReference>
<keyword evidence="4 8" id="KW-1003">Cell membrane</keyword>